<dbReference type="Pfam" id="PF25110">
    <property type="entry name" value="TPR_ESP1"/>
    <property type="match status" value="1"/>
</dbReference>
<evidence type="ECO:0000313" key="7">
    <source>
        <dbReference type="EMBL" id="CAL1385474.1"/>
    </source>
</evidence>
<dbReference type="InterPro" id="IPR030397">
    <property type="entry name" value="SEPARIN_core_dom"/>
</dbReference>
<dbReference type="PANTHER" id="PTHR12792">
    <property type="entry name" value="EXTRA SPINDLE POLES 1-RELATED"/>
    <property type="match status" value="1"/>
</dbReference>
<evidence type="ECO:0000256" key="1">
    <source>
        <dbReference type="ARBA" id="ARBA00000451"/>
    </source>
</evidence>
<evidence type="ECO:0000256" key="3">
    <source>
        <dbReference type="ARBA" id="ARBA00022801"/>
    </source>
</evidence>
<dbReference type="GO" id="GO:0005737">
    <property type="term" value="C:cytoplasm"/>
    <property type="evidence" value="ECO:0007669"/>
    <property type="project" value="TreeGrafter"/>
</dbReference>
<dbReference type="InterPro" id="IPR005314">
    <property type="entry name" value="Peptidase_C50"/>
</dbReference>
<evidence type="ECO:0000256" key="4">
    <source>
        <dbReference type="ARBA" id="ARBA00022829"/>
    </source>
</evidence>
<dbReference type="InterPro" id="IPR056933">
    <property type="entry name" value="TPR_ESP1"/>
</dbReference>
<keyword evidence="8" id="KW-1185">Reference proteome</keyword>
<gene>
    <name evidence="7" type="ORF">LTRI10_LOCUS26608</name>
</gene>
<keyword evidence="3" id="KW-0378">Hydrolase</keyword>
<dbReference type="PROSITE" id="PS51700">
    <property type="entry name" value="SEPARIN"/>
    <property type="match status" value="1"/>
</dbReference>
<evidence type="ECO:0000313" key="8">
    <source>
        <dbReference type="Proteomes" id="UP001497516"/>
    </source>
</evidence>
<evidence type="ECO:0000256" key="2">
    <source>
        <dbReference type="ARBA" id="ARBA00012489"/>
    </source>
</evidence>
<accession>A0AAV2EHQ4</accession>
<dbReference type="EMBL" id="OZ034817">
    <property type="protein sequence ID" value="CAL1385474.1"/>
    <property type="molecule type" value="Genomic_DNA"/>
</dbReference>
<dbReference type="GO" id="GO:0006508">
    <property type="term" value="P:proteolysis"/>
    <property type="evidence" value="ECO:0007669"/>
    <property type="project" value="InterPro"/>
</dbReference>
<comment type="catalytic activity">
    <reaction evidence="1">
        <text>All bonds known to be hydrolyzed by this endopeptidase have arginine in P1 and an acidic residue in P4. P6 is often occupied by an acidic residue or by a hydroxy-amino-acid residue, the phosphorylation of which enhances cleavage.</text>
        <dbReference type="EC" id="3.4.22.49"/>
    </reaction>
</comment>
<feature type="domain" description="Peptidase C50" evidence="6">
    <location>
        <begin position="1984"/>
        <end position="2078"/>
    </location>
</feature>
<dbReference type="PANTHER" id="PTHR12792:SF0">
    <property type="entry name" value="SEPARIN"/>
    <property type="match status" value="1"/>
</dbReference>
<dbReference type="Pfam" id="PF03568">
    <property type="entry name" value="Separin_C"/>
    <property type="match status" value="1"/>
</dbReference>
<keyword evidence="4" id="KW-0159">Chromosome partition</keyword>
<dbReference type="GO" id="GO:0072686">
    <property type="term" value="C:mitotic spindle"/>
    <property type="evidence" value="ECO:0007669"/>
    <property type="project" value="TreeGrafter"/>
</dbReference>
<dbReference type="GO" id="GO:0004197">
    <property type="term" value="F:cysteine-type endopeptidase activity"/>
    <property type="evidence" value="ECO:0007669"/>
    <property type="project" value="InterPro"/>
</dbReference>
<sequence length="2218" mass="247178">MASESTVISILETSTSPPIYSAVADYLQPFAELRNLKSSSRARKPQAKLDSEFKSLVRSIAKRFAPFLNQCLRVLPRRLSKPSKANGGGSSEEEGKPPDFVLELFDTYKLCLDCYELLSSELVGKPYDIYLQTARLLHCLVGWGQYVEARDLGFGVLERLRALDLGPRKKGSKAGKFLPVIGQGGDDEMFAKLVVEVATLIVKCLALGRSAVDEDYRNVMTLVEEVKPWFRVLDENTKQNKDMVIITCIARCAEYLVGKLTNFDGGLVCAFCLMALDCYAKSSVKDQMFKFCRRASSSLFLFHEDKPSVTLEIIMGFLDSLAFECKVEKGNWQLEFIDFVSYIASKCHRASTVFCSTVAGHLNDLADDLSQVMTPLDLFVKLYSTSICFNNRIYKPRIADTVSSEDDPQPGSLFDDGIGLSNIGPFLGSLRSYIYDGSLLSREKHSFEDHSPNKSSLLSSYSGNSLRTPHKSADAYHKAYLNLLTFLCLPLAELVNSQKTWIIAGNDVTAISPVLCNILEGFHQFCFTLLSVHSTANKKGQGLDDGFDFNESDNLLAVPVAAFIVSLRTKHEEQNTVNLIKQVIASDWIQPKVLKHMSRKLYYIGVLFYKQNQVNEASKALKLCCRAEWGCLKILCQNGVLGDAIVDSVSDACTRTVFLLDILSQCGSMKLQKLIVKSLENWSAAEDLPIKLQPPTALVQQWVKIHCKLSKSMGSDYSAPTLHCSLGSSTSVSVRSMGKLLQQELLVYERMQSTYPEFSHRMLLKIIDILLQHVFIKGQDYLGRSRILLRKGWALRANSDQGLSDSIQCISEAISIISSKTMGQGSAISHQLAMSHSLRALCIQEAEPNSKEIIRDFEAALNLWLSIPHPDGFVCVEESAFTGDLLLMLCNIADVLTVKGFTGLTHDIYKLMIRFCEWRNVSVEKCVHFLWGSRRLSHALCFSPIDKAFLTGLSCSSDDKFKTMGFWIGCLKASMPLLVGFQLKLSSSSSCCSSNLGTDPQLDVAVDDVKKAASKLISDGPMNSWSAFFAAYLYHDLSERLVASGQCIEALYFAKQAYKLRSKLFQYNFTYQGGLYTERTDCNQKPTYSIQNLRVNKSIAIQIWSSDNILEDLETCYLSPWKVLQCYLDSTLQVAFLDEMIGNGVEAEAFLLWGKEISCCLNLPLYNVAFSTVLGKLYREKRSYDLSEEELESAKEILAQNGTAISCSRCRLILEASVNQQLGDLNRSRLVNATLDISHELLSLVEGLYSSALEKLNLPKWKVPVSCLEEVENIAGNVDASPVARCPEGIGFAPSRAAPKVKAGVRKSRRTENAPLSLLEENRSGVGHNTRLTRSRYRSSQKQNVNSCAEAQPGIAEGCESKSGCGLPHSSGEGRLLPEVKFCSVEGKGKCICNTGECSICPSLDAKESELLSHYIQMRWEFACRRISIGLLDGIGMCHEIRGRHHEQHKVSVQSIYVLLGQNPFGLNQISTPPTILLNLLVKECFRNVFAVELAQVFYNVCWISLKSYCIKDNRNICCSFTQIKSSEAVSWLLQAFVLCREVPNLLKKVSRLLCAIYILSPSKGLFSFPSSSKVLSESHWASYFHQASLGTHLNYQFLLNKTQQNKHHHAMDEQHSDYQDSSTSDLLEAKSHDLPRVAPPFVEELENFVIEFFAELPCTTVICISLIGDQLATLLQELLAYPPSIHAWLLLSRLNSKNQPVVAAIPVYSSLEVTSEDNCASSGYRDILKRNELTKKWHCPWGATVIDEVAPVFRHILEENHLSSSNLPLEDSKENRNAWWSRRKRLDCMLDEFLRSLEEKWLGPWKSLLFVELSYCKAMDAIESRLVRDLKSKCKVAVNQILLKVILGAGEEFGVETCIKQLLSLKNGCVFGKPGLSEEGSLETQPEESEAVKRQTELAVQLVYEAQNKVKEVKEEASAKKEAAILVLDSEVQMLPWENLPTLRSQEVYRLPTVGSISWILDRSVRQRESGAAMSVALPYIDPLDAFYVLNPSGDLDHTQAAFEKWFQDQNLGGKAGSAPTTEELALALRNHDLFIYLGHGSGTQYISGDEIKKLEKCAATLLMGCSSGSLTLTGSYTPKGAPLYYLLAGSPVVVSNLWEVTDKDIDRFSKTMLDSWMRERSDAYTDSARCNLVKEFDSMSIKGKGRKKVSKKKSSEPDDCDDDDSSKHNSSSNRRPTVGSFMAQARDACTLKYLIGAAPVCYGVPTGIRRKEKAAQ</sequence>
<dbReference type="GO" id="GO:0005634">
    <property type="term" value="C:nucleus"/>
    <property type="evidence" value="ECO:0007669"/>
    <property type="project" value="InterPro"/>
</dbReference>
<proteinExistence type="predicted"/>
<evidence type="ECO:0000256" key="5">
    <source>
        <dbReference type="SAM" id="MobiDB-lite"/>
    </source>
</evidence>
<dbReference type="Proteomes" id="UP001497516">
    <property type="component" value="Chromosome 4"/>
</dbReference>
<dbReference type="EC" id="3.4.22.49" evidence="2"/>
<dbReference type="Pfam" id="PF25113">
    <property type="entry name" value="TPR_ESP1_2nd"/>
    <property type="match status" value="1"/>
</dbReference>
<organism evidence="7 8">
    <name type="scientific">Linum trigynum</name>
    <dbReference type="NCBI Taxonomy" id="586398"/>
    <lineage>
        <taxon>Eukaryota</taxon>
        <taxon>Viridiplantae</taxon>
        <taxon>Streptophyta</taxon>
        <taxon>Embryophyta</taxon>
        <taxon>Tracheophyta</taxon>
        <taxon>Spermatophyta</taxon>
        <taxon>Magnoliopsida</taxon>
        <taxon>eudicotyledons</taxon>
        <taxon>Gunneridae</taxon>
        <taxon>Pentapetalae</taxon>
        <taxon>rosids</taxon>
        <taxon>fabids</taxon>
        <taxon>Malpighiales</taxon>
        <taxon>Linaceae</taxon>
        <taxon>Linum</taxon>
    </lineage>
</organism>
<dbReference type="InterPro" id="IPR056932">
    <property type="entry name" value="TPR_ESP1_2nd"/>
</dbReference>
<reference evidence="7 8" key="1">
    <citation type="submission" date="2024-04" db="EMBL/GenBank/DDBJ databases">
        <authorList>
            <person name="Fracassetti M."/>
        </authorList>
    </citation>
    <scope>NUCLEOTIDE SEQUENCE [LARGE SCALE GENOMIC DNA]</scope>
</reference>
<name>A0AAV2EHQ4_9ROSI</name>
<dbReference type="GO" id="GO:0051307">
    <property type="term" value="P:meiotic chromosome separation"/>
    <property type="evidence" value="ECO:0007669"/>
    <property type="project" value="TreeGrafter"/>
</dbReference>
<feature type="region of interest" description="Disordered" evidence="5">
    <location>
        <begin position="2146"/>
        <end position="2181"/>
    </location>
</feature>
<protein>
    <recommendedName>
        <fullName evidence="2">separase</fullName>
        <ecNumber evidence="2">3.4.22.49</ecNumber>
    </recommendedName>
</protein>
<evidence type="ECO:0000259" key="6">
    <source>
        <dbReference type="PROSITE" id="PS51700"/>
    </source>
</evidence>